<feature type="compositionally biased region" description="Low complexity" evidence="1">
    <location>
        <begin position="157"/>
        <end position="174"/>
    </location>
</feature>
<feature type="transmembrane region" description="Helical" evidence="2">
    <location>
        <begin position="211"/>
        <end position="232"/>
    </location>
</feature>
<keyword evidence="3" id="KW-0732">Signal</keyword>
<gene>
    <name evidence="4" type="ORF">B0T24DRAFT_719961</name>
</gene>
<feature type="signal peptide" evidence="3">
    <location>
        <begin position="1"/>
        <end position="20"/>
    </location>
</feature>
<reference evidence="4" key="2">
    <citation type="submission" date="2023-06" db="EMBL/GenBank/DDBJ databases">
        <authorList>
            <consortium name="Lawrence Berkeley National Laboratory"/>
            <person name="Haridas S."/>
            <person name="Hensen N."/>
            <person name="Bonometti L."/>
            <person name="Westerberg I."/>
            <person name="Brannstrom I.O."/>
            <person name="Guillou S."/>
            <person name="Cros-Aarteil S."/>
            <person name="Calhoun S."/>
            <person name="Kuo A."/>
            <person name="Mondo S."/>
            <person name="Pangilinan J."/>
            <person name="Riley R."/>
            <person name="Labutti K."/>
            <person name="Andreopoulos B."/>
            <person name="Lipzen A."/>
            <person name="Chen C."/>
            <person name="Yanf M."/>
            <person name="Daum C."/>
            <person name="Ng V."/>
            <person name="Clum A."/>
            <person name="Steindorff A."/>
            <person name="Ohm R."/>
            <person name="Martin F."/>
            <person name="Silar P."/>
            <person name="Natvig D."/>
            <person name="Lalanne C."/>
            <person name="Gautier V."/>
            <person name="Ament-Velasquez S.L."/>
            <person name="Kruys A."/>
            <person name="Hutchinson M.I."/>
            <person name="Powell A.J."/>
            <person name="Barry K."/>
            <person name="Miller A.N."/>
            <person name="Grigoriev I.V."/>
            <person name="Debuchy R."/>
            <person name="Gladieux P."/>
            <person name="Thoren M.H."/>
            <person name="Johannesson H."/>
        </authorList>
    </citation>
    <scope>NUCLEOTIDE SEQUENCE</scope>
    <source>
        <strain evidence="4">CBS 958.72</strain>
    </source>
</reference>
<accession>A0AAE0KBZ6</accession>
<feature type="region of interest" description="Disordered" evidence="1">
    <location>
        <begin position="148"/>
        <end position="203"/>
    </location>
</feature>
<comment type="caution">
    <text evidence="4">The sequence shown here is derived from an EMBL/GenBank/DDBJ whole genome shotgun (WGS) entry which is preliminary data.</text>
</comment>
<keyword evidence="2" id="KW-1133">Transmembrane helix</keyword>
<evidence type="ECO:0000256" key="2">
    <source>
        <dbReference type="SAM" id="Phobius"/>
    </source>
</evidence>
<dbReference type="Proteomes" id="UP001287356">
    <property type="component" value="Unassembled WGS sequence"/>
</dbReference>
<evidence type="ECO:0000256" key="1">
    <source>
        <dbReference type="SAM" id="MobiDB-lite"/>
    </source>
</evidence>
<dbReference type="AlphaFoldDB" id="A0AAE0KBZ6"/>
<organism evidence="4 5">
    <name type="scientific">Lasiosphaeria ovina</name>
    <dbReference type="NCBI Taxonomy" id="92902"/>
    <lineage>
        <taxon>Eukaryota</taxon>
        <taxon>Fungi</taxon>
        <taxon>Dikarya</taxon>
        <taxon>Ascomycota</taxon>
        <taxon>Pezizomycotina</taxon>
        <taxon>Sordariomycetes</taxon>
        <taxon>Sordariomycetidae</taxon>
        <taxon>Sordariales</taxon>
        <taxon>Lasiosphaeriaceae</taxon>
        <taxon>Lasiosphaeria</taxon>
    </lineage>
</organism>
<keyword evidence="5" id="KW-1185">Reference proteome</keyword>
<dbReference type="EMBL" id="JAULSN010000004">
    <property type="protein sequence ID" value="KAK3373235.1"/>
    <property type="molecule type" value="Genomic_DNA"/>
</dbReference>
<name>A0AAE0KBZ6_9PEZI</name>
<reference evidence="4" key="1">
    <citation type="journal article" date="2023" name="Mol. Phylogenet. Evol.">
        <title>Genome-scale phylogeny and comparative genomics of the fungal order Sordariales.</title>
        <authorList>
            <person name="Hensen N."/>
            <person name="Bonometti L."/>
            <person name="Westerberg I."/>
            <person name="Brannstrom I.O."/>
            <person name="Guillou S."/>
            <person name="Cros-Aarteil S."/>
            <person name="Calhoun S."/>
            <person name="Haridas S."/>
            <person name="Kuo A."/>
            <person name="Mondo S."/>
            <person name="Pangilinan J."/>
            <person name="Riley R."/>
            <person name="LaButti K."/>
            <person name="Andreopoulos B."/>
            <person name="Lipzen A."/>
            <person name="Chen C."/>
            <person name="Yan M."/>
            <person name="Daum C."/>
            <person name="Ng V."/>
            <person name="Clum A."/>
            <person name="Steindorff A."/>
            <person name="Ohm R.A."/>
            <person name="Martin F."/>
            <person name="Silar P."/>
            <person name="Natvig D.O."/>
            <person name="Lalanne C."/>
            <person name="Gautier V."/>
            <person name="Ament-Velasquez S.L."/>
            <person name="Kruys A."/>
            <person name="Hutchinson M.I."/>
            <person name="Powell A.J."/>
            <person name="Barry K."/>
            <person name="Miller A.N."/>
            <person name="Grigoriev I.V."/>
            <person name="Debuchy R."/>
            <person name="Gladieux P."/>
            <person name="Hiltunen Thoren M."/>
            <person name="Johannesson H."/>
        </authorList>
    </citation>
    <scope>NUCLEOTIDE SEQUENCE</scope>
    <source>
        <strain evidence="4">CBS 958.72</strain>
    </source>
</reference>
<feature type="chain" id="PRO_5042181252" evidence="3">
    <location>
        <begin position="21"/>
        <end position="306"/>
    </location>
</feature>
<evidence type="ECO:0000313" key="5">
    <source>
        <dbReference type="Proteomes" id="UP001287356"/>
    </source>
</evidence>
<keyword evidence="2" id="KW-0812">Transmembrane</keyword>
<evidence type="ECO:0000313" key="4">
    <source>
        <dbReference type="EMBL" id="KAK3373235.1"/>
    </source>
</evidence>
<feature type="compositionally biased region" description="Low complexity" evidence="1">
    <location>
        <begin position="181"/>
        <end position="203"/>
    </location>
</feature>
<feature type="region of interest" description="Disordered" evidence="1">
    <location>
        <begin position="255"/>
        <end position="284"/>
    </location>
</feature>
<keyword evidence="2" id="KW-0472">Membrane</keyword>
<proteinExistence type="predicted"/>
<protein>
    <submittedName>
        <fullName evidence="4">Uncharacterized protein</fullName>
    </submittedName>
</protein>
<evidence type="ECO:0000256" key="3">
    <source>
        <dbReference type="SAM" id="SignalP"/>
    </source>
</evidence>
<sequence>MKPLSLIMLALASVAAGWWGRRELEGDRPPFALRSIISWGGYALRSNSCPAGNAKCGKQSCCPNGTTCNTGDADYPICCPSSADCSSVVSVVYACADTSWTMWHYLGDFCCAADEIGTADYPYVQCLAATLPIPTSIIASSVVQQTGAGGVPTGSPASTATDGGRTSSTGTPSPGAGPGAGPNTDSGTGSGPGSSAESAPSDSGLSQSAQIAIAVLATFAGLMAIFIAWILYDRAKTRKALLLQQRQYLAPSMSMTPQTLAHPSPPAYAGSPQHTQELHGQPAPYVLVQQFGGGQEPELDAQSRRE</sequence>